<protein>
    <submittedName>
        <fullName evidence="1">Uncharacterized protein</fullName>
    </submittedName>
</protein>
<evidence type="ECO:0000313" key="1">
    <source>
        <dbReference type="EMBL" id="CAB1128386.1"/>
    </source>
</evidence>
<dbReference type="AlphaFoldDB" id="A0A6F8ZEF6"/>
<proteinExistence type="predicted"/>
<accession>A0A6F8ZEF6</accession>
<name>A0A6F8ZEF6_9FIRM</name>
<dbReference type="Proteomes" id="UP000503399">
    <property type="component" value="Chromosome"/>
</dbReference>
<sequence>MATRALLHDRVWHPDGPLFVHWDRTTRSVHGTYPEAGFGSGVTPAYGHSQDHRPDLRQMILTLLGTREGIPVVGTVPEGNRRDKTLKC</sequence>
<dbReference type="KEGG" id="hfv:R50_0880"/>
<evidence type="ECO:0000313" key="2">
    <source>
        <dbReference type="Proteomes" id="UP000503399"/>
    </source>
</evidence>
<keyword evidence="2" id="KW-1185">Reference proteome</keyword>
<reference evidence="1 2" key="1">
    <citation type="submission" date="2020-02" db="EMBL/GenBank/DDBJ databases">
        <authorList>
            <person name="Hogendoorn C."/>
        </authorList>
    </citation>
    <scope>NUCLEOTIDE SEQUENCE [LARGE SCALE GENOMIC DNA]</scope>
    <source>
        <strain evidence="1">R501</strain>
    </source>
</reference>
<gene>
    <name evidence="1" type="ORF">R50_0880</name>
</gene>
<dbReference type="EMBL" id="LR778114">
    <property type="protein sequence ID" value="CAB1128386.1"/>
    <property type="molecule type" value="Genomic_DNA"/>
</dbReference>
<organism evidence="1 2">
    <name type="scientific">Candidatus Hydrogenisulfobacillus filiaventi</name>
    <dbReference type="NCBI Taxonomy" id="2707344"/>
    <lineage>
        <taxon>Bacteria</taxon>
        <taxon>Bacillati</taxon>
        <taxon>Bacillota</taxon>
        <taxon>Clostridia</taxon>
        <taxon>Eubacteriales</taxon>
        <taxon>Clostridiales Family XVII. Incertae Sedis</taxon>
        <taxon>Candidatus Hydrogenisulfobacillus</taxon>
    </lineage>
</organism>